<proteinExistence type="predicted"/>
<evidence type="ECO:0008006" key="4">
    <source>
        <dbReference type="Google" id="ProtNLM"/>
    </source>
</evidence>
<feature type="region of interest" description="Disordered" evidence="1">
    <location>
        <begin position="67"/>
        <end position="87"/>
    </location>
</feature>
<dbReference type="AlphaFoldDB" id="A0A9J6H2B4"/>
<comment type="caution">
    <text evidence="2">The sequence shown here is derived from an EMBL/GenBank/DDBJ whole genome shotgun (WGS) entry which is preliminary data.</text>
</comment>
<sequence length="219" mass="23726">MTLGMLKSLDEIRGALTVSSQKERLIKTKTGRAILSSVGSAAEARLINDKEDSKTYVKRSGCLSSQIHGPPFTQGTATSQGSANSATHTGPSLDGYFCERVGVPDMSESLSRRGGRRGSFRNYVAALDRFRLWRLVLVQCRRRVIERLLIDIRTADNAADLKVPLVKAVFFASAAWRDVKSETILHCFEKAAFSRGSSGAEEITAEADIDAAAADGDAQ</sequence>
<dbReference type="Proteomes" id="UP000821853">
    <property type="component" value="Chromosome 8"/>
</dbReference>
<evidence type="ECO:0000256" key="1">
    <source>
        <dbReference type="SAM" id="MobiDB-lite"/>
    </source>
</evidence>
<reference evidence="2 3" key="1">
    <citation type="journal article" date="2020" name="Cell">
        <title>Large-Scale Comparative Analyses of Tick Genomes Elucidate Their Genetic Diversity and Vector Capacities.</title>
        <authorList>
            <consortium name="Tick Genome and Microbiome Consortium (TIGMIC)"/>
            <person name="Jia N."/>
            <person name="Wang J."/>
            <person name="Shi W."/>
            <person name="Du L."/>
            <person name="Sun Y."/>
            <person name="Zhan W."/>
            <person name="Jiang J.F."/>
            <person name="Wang Q."/>
            <person name="Zhang B."/>
            <person name="Ji P."/>
            <person name="Bell-Sakyi L."/>
            <person name="Cui X.M."/>
            <person name="Yuan T.T."/>
            <person name="Jiang B.G."/>
            <person name="Yang W.F."/>
            <person name="Lam T.T."/>
            <person name="Chang Q.C."/>
            <person name="Ding S.J."/>
            <person name="Wang X.J."/>
            <person name="Zhu J.G."/>
            <person name="Ruan X.D."/>
            <person name="Zhao L."/>
            <person name="Wei J.T."/>
            <person name="Ye R.Z."/>
            <person name="Que T.C."/>
            <person name="Du C.H."/>
            <person name="Zhou Y.H."/>
            <person name="Cheng J.X."/>
            <person name="Dai P.F."/>
            <person name="Guo W.B."/>
            <person name="Han X.H."/>
            <person name="Huang E.J."/>
            <person name="Li L.F."/>
            <person name="Wei W."/>
            <person name="Gao Y.C."/>
            <person name="Liu J.Z."/>
            <person name="Shao H.Z."/>
            <person name="Wang X."/>
            <person name="Wang C.C."/>
            <person name="Yang T.C."/>
            <person name="Huo Q.B."/>
            <person name="Li W."/>
            <person name="Chen H.Y."/>
            <person name="Chen S.E."/>
            <person name="Zhou L.G."/>
            <person name="Ni X.B."/>
            <person name="Tian J.H."/>
            <person name="Sheng Y."/>
            <person name="Liu T."/>
            <person name="Pan Y.S."/>
            <person name="Xia L.Y."/>
            <person name="Li J."/>
            <person name="Zhao F."/>
            <person name="Cao W.C."/>
        </authorList>
    </citation>
    <scope>NUCLEOTIDE SEQUENCE [LARGE SCALE GENOMIC DNA]</scope>
    <source>
        <strain evidence="2">HaeL-2018</strain>
    </source>
</reference>
<accession>A0A9J6H2B4</accession>
<evidence type="ECO:0000313" key="3">
    <source>
        <dbReference type="Proteomes" id="UP000821853"/>
    </source>
</evidence>
<gene>
    <name evidence="2" type="ORF">HPB48_015336</name>
</gene>
<dbReference type="VEuPathDB" id="VectorBase:HLOH_053389"/>
<organism evidence="2 3">
    <name type="scientific">Haemaphysalis longicornis</name>
    <name type="common">Bush tick</name>
    <dbReference type="NCBI Taxonomy" id="44386"/>
    <lineage>
        <taxon>Eukaryota</taxon>
        <taxon>Metazoa</taxon>
        <taxon>Ecdysozoa</taxon>
        <taxon>Arthropoda</taxon>
        <taxon>Chelicerata</taxon>
        <taxon>Arachnida</taxon>
        <taxon>Acari</taxon>
        <taxon>Parasitiformes</taxon>
        <taxon>Ixodida</taxon>
        <taxon>Ixodoidea</taxon>
        <taxon>Ixodidae</taxon>
        <taxon>Haemaphysalinae</taxon>
        <taxon>Haemaphysalis</taxon>
    </lineage>
</organism>
<keyword evidence="3" id="KW-1185">Reference proteome</keyword>
<protein>
    <recommendedName>
        <fullName evidence="4">DDE-1 domain-containing protein</fullName>
    </recommendedName>
</protein>
<evidence type="ECO:0000313" key="2">
    <source>
        <dbReference type="EMBL" id="KAH9380839.1"/>
    </source>
</evidence>
<name>A0A9J6H2B4_HAELO</name>
<dbReference type="EMBL" id="JABSTR010000010">
    <property type="protein sequence ID" value="KAH9380839.1"/>
    <property type="molecule type" value="Genomic_DNA"/>
</dbReference>